<feature type="active site" description="Nucleophile" evidence="11">
    <location>
        <position position="107"/>
    </location>
</feature>
<reference evidence="13 14" key="1">
    <citation type="journal article" date="2015" name="Genome Announc.">
        <title>Expanding the biotechnology potential of lactobacilli through comparative genomics of 213 strains and associated genera.</title>
        <authorList>
            <person name="Sun Z."/>
            <person name="Harris H.M."/>
            <person name="McCann A."/>
            <person name="Guo C."/>
            <person name="Argimon S."/>
            <person name="Zhang W."/>
            <person name="Yang X."/>
            <person name="Jeffery I.B."/>
            <person name="Cooney J.C."/>
            <person name="Kagawa T.F."/>
            <person name="Liu W."/>
            <person name="Song Y."/>
            <person name="Salvetti E."/>
            <person name="Wrobel A."/>
            <person name="Rasinkangas P."/>
            <person name="Parkhill J."/>
            <person name="Rea M.C."/>
            <person name="O'Sullivan O."/>
            <person name="Ritari J."/>
            <person name="Douillard F.P."/>
            <person name="Paul Ross R."/>
            <person name="Yang R."/>
            <person name="Briner A.E."/>
            <person name="Felis G.E."/>
            <person name="de Vos W.M."/>
            <person name="Barrangou R."/>
            <person name="Klaenhammer T.R."/>
            <person name="Caufield P.W."/>
            <person name="Cui Y."/>
            <person name="Zhang H."/>
            <person name="O'Toole P.W."/>
        </authorList>
    </citation>
    <scope>NUCLEOTIDE SEQUENCE [LARGE SCALE GENOMIC DNA]</scope>
    <source>
        <strain evidence="13 14">JCM 17158</strain>
    </source>
</reference>
<evidence type="ECO:0000256" key="2">
    <source>
        <dbReference type="ARBA" id="ARBA00004196"/>
    </source>
</evidence>
<comment type="subcellular location">
    <subcellularLocation>
        <location evidence="2">Cell envelope</location>
    </subcellularLocation>
</comment>
<dbReference type="RefSeq" id="WP_054721378.1">
    <property type="nucleotide sequence ID" value="NZ_AZDJ01000003.1"/>
</dbReference>
<feature type="active site" evidence="11">
    <location>
        <position position="246"/>
    </location>
</feature>
<dbReference type="Gene3D" id="3.40.50.1820">
    <property type="entry name" value="alpha/beta hydrolase"/>
    <property type="match status" value="1"/>
</dbReference>
<dbReference type="InterPro" id="IPR002410">
    <property type="entry name" value="Peptidase_S33"/>
</dbReference>
<dbReference type="PANTHER" id="PTHR43798:SF27">
    <property type="entry name" value="HYDROLASE ALPHA_BETA HYDROLASE FOLD FAMILY"/>
    <property type="match status" value="1"/>
</dbReference>
<accession>A0A0R1JR23</accession>
<dbReference type="PRINTS" id="PR00793">
    <property type="entry name" value="PROAMNOPTASE"/>
</dbReference>
<dbReference type="InterPro" id="IPR050266">
    <property type="entry name" value="AB_hydrolase_sf"/>
</dbReference>
<evidence type="ECO:0000313" key="14">
    <source>
        <dbReference type="Proteomes" id="UP000051804"/>
    </source>
</evidence>
<evidence type="ECO:0000256" key="8">
    <source>
        <dbReference type="ARBA" id="ARBA00022801"/>
    </source>
</evidence>
<dbReference type="GO" id="GO:0006508">
    <property type="term" value="P:proteolysis"/>
    <property type="evidence" value="ECO:0007669"/>
    <property type="project" value="UniProtKB-KW"/>
</dbReference>
<dbReference type="GO" id="GO:0030313">
    <property type="term" value="C:cell envelope"/>
    <property type="evidence" value="ECO:0007669"/>
    <property type="project" value="UniProtKB-SubCell"/>
</dbReference>
<dbReference type="InterPro" id="IPR000073">
    <property type="entry name" value="AB_hydrolase_1"/>
</dbReference>
<evidence type="ECO:0000256" key="6">
    <source>
        <dbReference type="ARBA" id="ARBA00022438"/>
    </source>
</evidence>
<evidence type="ECO:0000256" key="1">
    <source>
        <dbReference type="ARBA" id="ARBA00001585"/>
    </source>
</evidence>
<keyword evidence="6 10" id="KW-0031">Aminopeptidase</keyword>
<evidence type="ECO:0000259" key="12">
    <source>
        <dbReference type="Pfam" id="PF00561"/>
    </source>
</evidence>
<name>A0A0R1JR23_9LACO</name>
<keyword evidence="7 10" id="KW-0645">Protease</keyword>
<organism evidence="13 14">
    <name type="scientific">Lacticaseibacillus nasuensis JCM 17158</name>
    <dbReference type="NCBI Taxonomy" id="1291734"/>
    <lineage>
        <taxon>Bacteria</taxon>
        <taxon>Bacillati</taxon>
        <taxon>Bacillota</taxon>
        <taxon>Bacilli</taxon>
        <taxon>Lactobacillales</taxon>
        <taxon>Lactobacillaceae</taxon>
        <taxon>Lacticaseibacillus</taxon>
    </lineage>
</organism>
<comment type="catalytic activity">
    <reaction evidence="1 10">
        <text>Release of N-terminal proline from a peptide.</text>
        <dbReference type="EC" id="3.4.11.5"/>
    </reaction>
</comment>
<evidence type="ECO:0000256" key="9">
    <source>
        <dbReference type="ARBA" id="ARBA00029605"/>
    </source>
</evidence>
<dbReference type="Proteomes" id="UP000051804">
    <property type="component" value="Unassembled WGS sequence"/>
</dbReference>
<evidence type="ECO:0000256" key="10">
    <source>
        <dbReference type="PIRNR" id="PIRNR005539"/>
    </source>
</evidence>
<proteinExistence type="inferred from homology"/>
<dbReference type="EMBL" id="AZDJ01000003">
    <property type="protein sequence ID" value="KRK73846.1"/>
    <property type="molecule type" value="Genomic_DNA"/>
</dbReference>
<comment type="similarity">
    <text evidence="3 10">Belongs to the peptidase S33 family.</text>
</comment>
<dbReference type="GO" id="GO:0004177">
    <property type="term" value="F:aminopeptidase activity"/>
    <property type="evidence" value="ECO:0007669"/>
    <property type="project" value="UniProtKB-KW"/>
</dbReference>
<feature type="domain" description="AB hydrolase-1" evidence="12">
    <location>
        <begin position="32"/>
        <end position="279"/>
    </location>
</feature>
<evidence type="ECO:0000256" key="4">
    <source>
        <dbReference type="ARBA" id="ARBA00012568"/>
    </source>
</evidence>
<comment type="caution">
    <text evidence="13">The sequence shown here is derived from an EMBL/GenBank/DDBJ whole genome shotgun (WGS) entry which is preliminary data.</text>
</comment>
<dbReference type="PANTHER" id="PTHR43798">
    <property type="entry name" value="MONOACYLGLYCEROL LIPASE"/>
    <property type="match status" value="1"/>
</dbReference>
<evidence type="ECO:0000256" key="7">
    <source>
        <dbReference type="ARBA" id="ARBA00022670"/>
    </source>
</evidence>
<comment type="function">
    <text evidence="10">Releases the N-terminal proline from various substrates.</text>
</comment>
<feature type="active site" description="Proton donor" evidence="11">
    <location>
        <position position="273"/>
    </location>
</feature>
<keyword evidence="8 10" id="KW-0378">Hydrolase</keyword>
<dbReference type="OrthoDB" id="9796770at2"/>
<dbReference type="SUPFAM" id="SSF53474">
    <property type="entry name" value="alpha/beta-Hydrolases"/>
    <property type="match status" value="1"/>
</dbReference>
<dbReference type="PIRSF" id="PIRSF005539">
    <property type="entry name" value="Pept_S33_TRI_F1"/>
    <property type="match status" value="1"/>
</dbReference>
<dbReference type="EC" id="3.4.11.5" evidence="4 10"/>
<gene>
    <name evidence="13" type="ORF">FD02_GL001676</name>
</gene>
<sequence>MSLVKIEEGYMPFHEFKTYYRIVGERTPGKAPLLLIHGGPGSSHNYFELLDDYADTGRQLIMYDQVGCGLSSQPEDEKWYVKETWAEELIALRQYLHLDDIHMLGQSWGGMLEMFYLTHYDQTGIRSVMIDGSPASIKLWTQEQHRLIQYLSYEDRQAIAEAERTGDFTGAQYLAANERYMAAYCWDTPTADSPEPMRRPTHGQRASYIAEGPNEFTENGTLSDYDVTDDLHKIHVPTLVTNGTDDLCTPLIAKSVYDHIPGAKWHLFANSRHLALLDQPAEFRQVLDDWLTAND</sequence>
<evidence type="ECO:0000313" key="13">
    <source>
        <dbReference type="EMBL" id="KRK73846.1"/>
    </source>
</evidence>
<dbReference type="PATRIC" id="fig|1291734.4.peg.1724"/>
<dbReference type="Pfam" id="PF00561">
    <property type="entry name" value="Abhydrolase_1"/>
    <property type="match status" value="1"/>
</dbReference>
<dbReference type="NCBIfam" id="TIGR01250">
    <property type="entry name" value="pro_imino_pep_2"/>
    <property type="match status" value="1"/>
</dbReference>
<dbReference type="InterPro" id="IPR029058">
    <property type="entry name" value="AB_hydrolase_fold"/>
</dbReference>
<protein>
    <recommendedName>
        <fullName evidence="5 10">Proline iminopeptidase</fullName>
        <shortName evidence="10">PIP</shortName>
        <ecNumber evidence="4 10">3.4.11.5</ecNumber>
    </recommendedName>
    <alternativeName>
        <fullName evidence="9 10">Prolyl aminopeptidase</fullName>
    </alternativeName>
</protein>
<dbReference type="AlphaFoldDB" id="A0A0R1JR23"/>
<dbReference type="NCBIfam" id="NF045945">
    <property type="entry name" value="ProImpepLactob"/>
    <property type="match status" value="1"/>
</dbReference>
<evidence type="ECO:0000256" key="3">
    <source>
        <dbReference type="ARBA" id="ARBA00010088"/>
    </source>
</evidence>
<dbReference type="GO" id="GO:0016020">
    <property type="term" value="C:membrane"/>
    <property type="evidence" value="ECO:0007669"/>
    <property type="project" value="TreeGrafter"/>
</dbReference>
<dbReference type="InterPro" id="IPR005945">
    <property type="entry name" value="Pro_imino_pep"/>
</dbReference>
<evidence type="ECO:0000256" key="11">
    <source>
        <dbReference type="PIRSR" id="PIRSR005539-1"/>
    </source>
</evidence>
<evidence type="ECO:0000256" key="5">
    <source>
        <dbReference type="ARBA" id="ARBA00021843"/>
    </source>
</evidence>
<keyword evidence="14" id="KW-1185">Reference proteome</keyword>
<dbReference type="STRING" id="1291734.FD02_GL001676"/>